<name>A0ABY5S047_9HYPH</name>
<evidence type="ECO:0008006" key="5">
    <source>
        <dbReference type="Google" id="ProtNLM"/>
    </source>
</evidence>
<evidence type="ECO:0000256" key="2">
    <source>
        <dbReference type="SAM" id="SignalP"/>
    </source>
</evidence>
<evidence type="ECO:0000256" key="1">
    <source>
        <dbReference type="SAM" id="MobiDB-lite"/>
    </source>
</evidence>
<dbReference type="Proteomes" id="UP001017257">
    <property type="component" value="Plasmid pR24_3"/>
</dbReference>
<gene>
    <name evidence="3" type="ORF">HPT29_028590</name>
</gene>
<protein>
    <recommendedName>
        <fullName evidence="5">DUF4148 domain-containing protein</fullName>
    </recommendedName>
</protein>
<geneLocation type="plasmid" evidence="3 4">
    <name>pR24_3</name>
</geneLocation>
<evidence type="ECO:0000313" key="4">
    <source>
        <dbReference type="Proteomes" id="UP001017257"/>
    </source>
</evidence>
<dbReference type="RefSeq" id="WP_173946241.1">
    <property type="nucleotide sequence ID" value="NZ_CP102848.1"/>
</dbReference>
<feature type="region of interest" description="Disordered" evidence="1">
    <location>
        <begin position="75"/>
        <end position="111"/>
    </location>
</feature>
<proteinExistence type="predicted"/>
<keyword evidence="3" id="KW-0614">Plasmid</keyword>
<evidence type="ECO:0000313" key="3">
    <source>
        <dbReference type="EMBL" id="UVF22860.1"/>
    </source>
</evidence>
<feature type="chain" id="PRO_5045700706" description="DUF4148 domain-containing protein" evidence="2">
    <location>
        <begin position="21"/>
        <end position="111"/>
    </location>
</feature>
<dbReference type="EMBL" id="CP102848">
    <property type="protein sequence ID" value="UVF22860.1"/>
    <property type="molecule type" value="Genomic_DNA"/>
</dbReference>
<organism evidence="3 4">
    <name type="scientific">Microvirga terrae</name>
    <dbReference type="NCBI Taxonomy" id="2740529"/>
    <lineage>
        <taxon>Bacteria</taxon>
        <taxon>Pseudomonadati</taxon>
        <taxon>Pseudomonadota</taxon>
        <taxon>Alphaproteobacteria</taxon>
        <taxon>Hyphomicrobiales</taxon>
        <taxon>Methylobacteriaceae</taxon>
        <taxon>Microvirga</taxon>
    </lineage>
</organism>
<keyword evidence="2" id="KW-0732">Signal</keyword>
<accession>A0ABY5S047</accession>
<feature type="signal peptide" evidence="2">
    <location>
        <begin position="1"/>
        <end position="20"/>
    </location>
</feature>
<reference evidence="3" key="1">
    <citation type="submission" date="2022-08" db="EMBL/GenBank/DDBJ databases">
        <title>Microvirga terrae sp. nov., isolated from soil.</title>
        <authorList>
            <person name="Kim K.H."/>
            <person name="Seo Y.L."/>
            <person name="Kim J.M."/>
            <person name="Lee J.K."/>
            <person name="Han D.M."/>
            <person name="Jeon C.O."/>
        </authorList>
    </citation>
    <scope>NUCLEOTIDE SEQUENCE</scope>
    <source>
        <strain evidence="3">R24</strain>
        <plasmid evidence="3">pR24_3</plasmid>
    </source>
</reference>
<sequence>MNRLAIIILTTLALGSPIMARDNTYEPVRPPTGGPKSDYEALLHSDRSRELDEIVRFTLQGNKEAAEEAYEAYRKKYNPPPMGSYPGAQEQTRSRPSYDFGAPMTLPPEAR</sequence>
<keyword evidence="4" id="KW-1185">Reference proteome</keyword>